<keyword evidence="2" id="KW-1185">Reference proteome</keyword>
<evidence type="ECO:0000313" key="1">
    <source>
        <dbReference type="EMBL" id="GFK93670.1"/>
    </source>
</evidence>
<dbReference type="InterPro" id="IPR024227">
    <property type="entry name" value="DUF3795"/>
</dbReference>
<organism evidence="1 2">
    <name type="scientific">Fundidesulfovibrio magnetotacticus</name>
    <dbReference type="NCBI Taxonomy" id="2730080"/>
    <lineage>
        <taxon>Bacteria</taxon>
        <taxon>Pseudomonadati</taxon>
        <taxon>Thermodesulfobacteriota</taxon>
        <taxon>Desulfovibrionia</taxon>
        <taxon>Desulfovibrionales</taxon>
        <taxon>Desulfovibrionaceae</taxon>
        <taxon>Fundidesulfovibrio</taxon>
    </lineage>
</organism>
<accession>A0A6V8LRR7</accession>
<protein>
    <recommendedName>
        <fullName evidence="3">DUF3795 domain-containing protein</fullName>
    </recommendedName>
</protein>
<evidence type="ECO:0008006" key="3">
    <source>
        <dbReference type="Google" id="ProtNLM"/>
    </source>
</evidence>
<dbReference type="Pfam" id="PF12675">
    <property type="entry name" value="DUF3795"/>
    <property type="match status" value="1"/>
</dbReference>
<dbReference type="AlphaFoldDB" id="A0A6V8LRR7"/>
<proteinExistence type="predicted"/>
<reference evidence="1 2" key="1">
    <citation type="submission" date="2020-04" db="EMBL/GenBank/DDBJ databases">
        <authorList>
            <consortium name="Desulfovibrio sp. FSS-1 genome sequencing consortium"/>
            <person name="Shimoshige H."/>
            <person name="Kobayashi H."/>
            <person name="Maekawa T."/>
        </authorList>
    </citation>
    <scope>NUCLEOTIDE SEQUENCE [LARGE SCALE GENOMIC DNA]</scope>
    <source>
        <strain evidence="1 2">SIID29052-01</strain>
    </source>
</reference>
<reference evidence="1 2" key="2">
    <citation type="submission" date="2020-05" db="EMBL/GenBank/DDBJ databases">
        <title>Draft genome sequence of Desulfovibrio sp. strainFSS-1.</title>
        <authorList>
            <person name="Shimoshige H."/>
            <person name="Kobayashi H."/>
            <person name="Maekawa T."/>
        </authorList>
    </citation>
    <scope>NUCLEOTIDE SEQUENCE [LARGE SCALE GENOMIC DNA]</scope>
    <source>
        <strain evidence="1 2">SIID29052-01</strain>
    </source>
</reference>
<name>A0A6V8LRR7_9BACT</name>
<dbReference type="RefSeq" id="WP_173082932.1">
    <property type="nucleotide sequence ID" value="NZ_BLTE01000005.1"/>
</dbReference>
<gene>
    <name evidence="1" type="ORF">NNJEOMEG_01504</name>
</gene>
<dbReference type="Proteomes" id="UP000494245">
    <property type="component" value="Unassembled WGS sequence"/>
</dbReference>
<sequence length="154" mass="17127">MNDRPTPRALLLAPCGLDCARCAVFRHGEIGELAGRLRELMGGYGRLARMRAQEVPVLADYPRFEAVLEELSRPACPGCREEGTRCPLSNCLARDCVKERGVDFCFQCADYPCAAQFAGMEKLRAAWLAKNGRMKAVGVERFLEEQEGEPRYPG</sequence>
<evidence type="ECO:0000313" key="2">
    <source>
        <dbReference type="Proteomes" id="UP000494245"/>
    </source>
</evidence>
<dbReference type="EMBL" id="BLTE01000005">
    <property type="protein sequence ID" value="GFK93670.1"/>
    <property type="molecule type" value="Genomic_DNA"/>
</dbReference>
<comment type="caution">
    <text evidence="1">The sequence shown here is derived from an EMBL/GenBank/DDBJ whole genome shotgun (WGS) entry which is preliminary data.</text>
</comment>